<reference evidence="2" key="1">
    <citation type="journal article" date="2019" name="Environ. Microbiol.">
        <title>Fungal ecological strategies reflected in gene transcription - a case study of two litter decomposers.</title>
        <authorList>
            <person name="Barbi F."/>
            <person name="Kohler A."/>
            <person name="Barry K."/>
            <person name="Baskaran P."/>
            <person name="Daum C."/>
            <person name="Fauchery L."/>
            <person name="Ihrmark K."/>
            <person name="Kuo A."/>
            <person name="LaButti K."/>
            <person name="Lipzen A."/>
            <person name="Morin E."/>
            <person name="Grigoriev I.V."/>
            <person name="Henrissat B."/>
            <person name="Lindahl B."/>
            <person name="Martin F."/>
        </authorList>
    </citation>
    <scope>NUCLEOTIDE SEQUENCE</scope>
    <source>
        <strain evidence="2">JB14</strain>
    </source>
</reference>
<feature type="transmembrane region" description="Helical" evidence="1">
    <location>
        <begin position="44"/>
        <end position="66"/>
    </location>
</feature>
<evidence type="ECO:0000313" key="2">
    <source>
        <dbReference type="EMBL" id="KAE9410041.1"/>
    </source>
</evidence>
<accession>A0A6A4IHB1</accession>
<protein>
    <submittedName>
        <fullName evidence="2">Uncharacterized protein</fullName>
    </submittedName>
</protein>
<proteinExistence type="predicted"/>
<dbReference type="OrthoDB" id="3230244at2759"/>
<keyword evidence="1" id="KW-0812">Transmembrane</keyword>
<evidence type="ECO:0000313" key="3">
    <source>
        <dbReference type="Proteomes" id="UP000799118"/>
    </source>
</evidence>
<evidence type="ECO:0000256" key="1">
    <source>
        <dbReference type="SAM" id="Phobius"/>
    </source>
</evidence>
<dbReference type="AlphaFoldDB" id="A0A6A4IHB1"/>
<name>A0A6A4IHB1_9AGAR</name>
<organism evidence="2 3">
    <name type="scientific">Gymnopus androsaceus JB14</name>
    <dbReference type="NCBI Taxonomy" id="1447944"/>
    <lineage>
        <taxon>Eukaryota</taxon>
        <taxon>Fungi</taxon>
        <taxon>Dikarya</taxon>
        <taxon>Basidiomycota</taxon>
        <taxon>Agaricomycotina</taxon>
        <taxon>Agaricomycetes</taxon>
        <taxon>Agaricomycetidae</taxon>
        <taxon>Agaricales</taxon>
        <taxon>Marasmiineae</taxon>
        <taxon>Omphalotaceae</taxon>
        <taxon>Gymnopus</taxon>
    </lineage>
</organism>
<keyword evidence="3" id="KW-1185">Reference proteome</keyword>
<keyword evidence="1" id="KW-1133">Transmembrane helix</keyword>
<sequence length="110" mass="11860">MHSTVIVSQTPLSLSPYPLTLSQYPLYPWFDPAFAAAAAVPPPWFVPAIAAATAAALPPILTAALAPLKAILNQMDDNLTELSMCYCKDLNSFRQMPHVGPFHEVLLPDG</sequence>
<gene>
    <name evidence="2" type="ORF">BT96DRAFT_984368</name>
</gene>
<keyword evidence="1" id="KW-0472">Membrane</keyword>
<dbReference type="EMBL" id="ML769386">
    <property type="protein sequence ID" value="KAE9410041.1"/>
    <property type="molecule type" value="Genomic_DNA"/>
</dbReference>
<dbReference type="Proteomes" id="UP000799118">
    <property type="component" value="Unassembled WGS sequence"/>
</dbReference>